<dbReference type="EMBL" id="LJIJ01000130">
    <property type="protein sequence ID" value="ODN01996.1"/>
    <property type="molecule type" value="Genomic_DNA"/>
</dbReference>
<keyword evidence="3" id="KW-1185">Reference proteome</keyword>
<dbReference type="STRING" id="48709.A0A1D2NAI5"/>
<dbReference type="AlphaFoldDB" id="A0A1D2NAI5"/>
<dbReference type="Pfam" id="PF05050">
    <property type="entry name" value="Methyltransf_21"/>
    <property type="match status" value="1"/>
</dbReference>
<dbReference type="PANTHER" id="PTHR34009:SF2">
    <property type="entry name" value="PROTEIN STAR"/>
    <property type="match status" value="1"/>
</dbReference>
<dbReference type="PANTHER" id="PTHR34009">
    <property type="entry name" value="PROTEIN STAR"/>
    <property type="match status" value="1"/>
</dbReference>
<dbReference type="OrthoDB" id="6357215at2759"/>
<comment type="caution">
    <text evidence="2">The sequence shown here is derived from an EMBL/GenBank/DDBJ whole genome shotgun (WGS) entry which is preliminary data.</text>
</comment>
<organism evidence="2 3">
    <name type="scientific">Orchesella cincta</name>
    <name type="common">Springtail</name>
    <name type="synonym">Podura cincta</name>
    <dbReference type="NCBI Taxonomy" id="48709"/>
    <lineage>
        <taxon>Eukaryota</taxon>
        <taxon>Metazoa</taxon>
        <taxon>Ecdysozoa</taxon>
        <taxon>Arthropoda</taxon>
        <taxon>Hexapoda</taxon>
        <taxon>Collembola</taxon>
        <taxon>Entomobryomorpha</taxon>
        <taxon>Entomobryoidea</taxon>
        <taxon>Orchesellidae</taxon>
        <taxon>Orchesellinae</taxon>
        <taxon>Orchesella</taxon>
    </lineage>
</organism>
<dbReference type="GO" id="GO:0006888">
    <property type="term" value="P:endoplasmic reticulum to Golgi vesicle-mediated transport"/>
    <property type="evidence" value="ECO:0007669"/>
    <property type="project" value="TreeGrafter"/>
</dbReference>
<protein>
    <submittedName>
        <fullName evidence="2">Protein Star</fullName>
    </submittedName>
</protein>
<evidence type="ECO:0000313" key="3">
    <source>
        <dbReference type="Proteomes" id="UP000094527"/>
    </source>
</evidence>
<dbReference type="GO" id="GO:0016197">
    <property type="term" value="P:endosomal transport"/>
    <property type="evidence" value="ECO:0007669"/>
    <property type="project" value="TreeGrafter"/>
</dbReference>
<dbReference type="GO" id="GO:0005886">
    <property type="term" value="C:plasma membrane"/>
    <property type="evidence" value="ECO:0007669"/>
    <property type="project" value="TreeGrafter"/>
</dbReference>
<reference evidence="2 3" key="1">
    <citation type="journal article" date="2016" name="Genome Biol. Evol.">
        <title>Gene Family Evolution Reflects Adaptation to Soil Environmental Stressors in the Genome of the Collembolan Orchesella cincta.</title>
        <authorList>
            <person name="Faddeeva-Vakhrusheva A."/>
            <person name="Derks M.F."/>
            <person name="Anvar S.Y."/>
            <person name="Agamennone V."/>
            <person name="Suring W."/>
            <person name="Smit S."/>
            <person name="van Straalen N.M."/>
            <person name="Roelofs D."/>
        </authorList>
    </citation>
    <scope>NUCLEOTIDE SEQUENCE [LARGE SCALE GENOMIC DNA]</scope>
    <source>
        <tissue evidence="2">Mixed pool</tissue>
    </source>
</reference>
<dbReference type="GO" id="GO:0005789">
    <property type="term" value="C:endoplasmic reticulum membrane"/>
    <property type="evidence" value="ECO:0007669"/>
    <property type="project" value="TreeGrafter"/>
</dbReference>
<sequence>MLFYVVAHLNYAVNSWPNSIFDANFCNCDGKISTTHMAPRTYNGMADLQVNVKDLMAGGPIILPHNHQIILDFIWDNNHLTPWKGSEYNLMYPDVRDPSGGEATYILRTFTGYKEKGTFIECRAFNGETGSKTLYMERKLGWKGLLIEPDPQKYEQLLSRGRNAWISNVCLGTKPYPYRAYIENGTILGDIHDYDTMFYEGEHVKVVQCMPIYSLIAAVNLYDVDYFALNWNGNELSVLRTIPFHKIKFQVISVPGRKDKDEENALIKFMDSQGYSPAPNKRYWRTAALPDLIFVEKIDPYFFYQFVDDRKQIHRNNRTV</sequence>
<dbReference type="InterPro" id="IPR006342">
    <property type="entry name" value="FkbM_mtfrase"/>
</dbReference>
<dbReference type="GO" id="GO:0031902">
    <property type="term" value="C:late endosome membrane"/>
    <property type="evidence" value="ECO:0007669"/>
    <property type="project" value="TreeGrafter"/>
</dbReference>
<feature type="domain" description="Methyltransferase FkbM" evidence="1">
    <location>
        <begin position="124"/>
        <end position="276"/>
    </location>
</feature>
<dbReference type="GO" id="GO:0005794">
    <property type="term" value="C:Golgi apparatus"/>
    <property type="evidence" value="ECO:0007669"/>
    <property type="project" value="TreeGrafter"/>
</dbReference>
<dbReference type="InterPro" id="IPR053202">
    <property type="entry name" value="EGF_Rcpt_Signaling_Reg"/>
</dbReference>
<dbReference type="Proteomes" id="UP000094527">
    <property type="component" value="Unassembled WGS sequence"/>
</dbReference>
<evidence type="ECO:0000259" key="1">
    <source>
        <dbReference type="Pfam" id="PF05050"/>
    </source>
</evidence>
<dbReference type="InterPro" id="IPR029063">
    <property type="entry name" value="SAM-dependent_MTases_sf"/>
</dbReference>
<name>A0A1D2NAI5_ORCCI</name>
<accession>A0A1D2NAI5</accession>
<evidence type="ECO:0000313" key="2">
    <source>
        <dbReference type="EMBL" id="ODN01996.1"/>
    </source>
</evidence>
<gene>
    <name evidence="2" type="ORF">Ocin01_04687</name>
</gene>
<dbReference type="Gene3D" id="3.40.50.150">
    <property type="entry name" value="Vaccinia Virus protein VP39"/>
    <property type="match status" value="1"/>
</dbReference>
<proteinExistence type="predicted"/>